<proteinExistence type="predicted"/>
<dbReference type="Proteomes" id="UP000093712">
    <property type="component" value="Unassembled WGS sequence"/>
</dbReference>
<dbReference type="RefSeq" id="WP_065038713.1">
    <property type="nucleotide sequence ID" value="NZ_LZME01000007.1"/>
</dbReference>
<accession>A0AA91EYI3</accession>
<keyword evidence="2" id="KW-1133">Transmembrane helix</keyword>
<protein>
    <recommendedName>
        <fullName evidence="3">DUF732 domain-containing protein</fullName>
    </recommendedName>
</protein>
<sequence length="199" mass="20013">MDPETAAAPTSEVVAGELAWGAEAEPVEIAAGPSWRLVVSLAASIVVSAVLLVGAVWSWTHQVASESASESLRGTTTSASAIEPPVTPPPPPSTTTVVAAPPVTVTVTPPPAAPAVPSPPAHSGVDAAFLAEAHAAGTVSSAGDDDTIDLAHVVCGDPTDGLTLQEEADVLQRATGWSAPAARSFVYIAVTHYCPTRGR</sequence>
<gene>
    <name evidence="4" type="ORF">A5649_13430</name>
</gene>
<evidence type="ECO:0000256" key="2">
    <source>
        <dbReference type="SAM" id="Phobius"/>
    </source>
</evidence>
<reference evidence="4 5" key="1">
    <citation type="submission" date="2016-06" db="EMBL/GenBank/DDBJ databases">
        <authorList>
            <person name="Sutton G."/>
            <person name="Brinkac L."/>
            <person name="Sanka R."/>
            <person name="Adams M."/>
            <person name="Lau E."/>
            <person name="Garcia-Basteiro A."/>
            <person name="Lopez-Varela E."/>
            <person name="Palencia S."/>
        </authorList>
    </citation>
    <scope>NUCLEOTIDE SEQUENCE [LARGE SCALE GENOMIC DNA]</scope>
    <source>
        <strain evidence="4 5">1211594.5</strain>
    </source>
</reference>
<evidence type="ECO:0000313" key="5">
    <source>
        <dbReference type="Proteomes" id="UP000093712"/>
    </source>
</evidence>
<feature type="compositionally biased region" description="Polar residues" evidence="1">
    <location>
        <begin position="65"/>
        <end position="80"/>
    </location>
</feature>
<evidence type="ECO:0000256" key="1">
    <source>
        <dbReference type="SAM" id="MobiDB-lite"/>
    </source>
</evidence>
<dbReference type="AlphaFoldDB" id="A0AA91EYI3"/>
<feature type="domain" description="DUF732" evidence="3">
    <location>
        <begin position="126"/>
        <end position="195"/>
    </location>
</feature>
<evidence type="ECO:0000259" key="3">
    <source>
        <dbReference type="Pfam" id="PF05305"/>
    </source>
</evidence>
<dbReference type="InterPro" id="IPR007969">
    <property type="entry name" value="DUF732"/>
</dbReference>
<feature type="region of interest" description="Disordered" evidence="1">
    <location>
        <begin position="65"/>
        <end position="94"/>
    </location>
</feature>
<dbReference type="Pfam" id="PF05305">
    <property type="entry name" value="DUF732"/>
    <property type="match status" value="1"/>
</dbReference>
<dbReference type="EMBL" id="LZME01000007">
    <property type="protein sequence ID" value="OBK89448.1"/>
    <property type="molecule type" value="Genomic_DNA"/>
</dbReference>
<comment type="caution">
    <text evidence="4">The sequence shown here is derived from an EMBL/GenBank/DDBJ whole genome shotgun (WGS) entry which is preliminary data.</text>
</comment>
<keyword evidence="2" id="KW-0472">Membrane</keyword>
<feature type="transmembrane region" description="Helical" evidence="2">
    <location>
        <begin position="37"/>
        <end position="59"/>
    </location>
</feature>
<organism evidence="4 5">
    <name type="scientific">Mycolicibacter heraklionensis</name>
    <dbReference type="NCBI Taxonomy" id="512402"/>
    <lineage>
        <taxon>Bacteria</taxon>
        <taxon>Bacillati</taxon>
        <taxon>Actinomycetota</taxon>
        <taxon>Actinomycetes</taxon>
        <taxon>Mycobacteriales</taxon>
        <taxon>Mycobacteriaceae</taxon>
        <taxon>Mycolicibacter</taxon>
    </lineage>
</organism>
<evidence type="ECO:0000313" key="4">
    <source>
        <dbReference type="EMBL" id="OBK89448.1"/>
    </source>
</evidence>
<name>A0AA91EYI3_9MYCO</name>
<keyword evidence="2" id="KW-0812">Transmembrane</keyword>